<keyword evidence="2" id="KW-1185">Reference proteome</keyword>
<dbReference type="EMBL" id="FOGC01000011">
    <property type="protein sequence ID" value="SER10397.1"/>
    <property type="molecule type" value="Genomic_DNA"/>
</dbReference>
<evidence type="ECO:0000313" key="2">
    <source>
        <dbReference type="Proteomes" id="UP000242515"/>
    </source>
</evidence>
<dbReference type="Proteomes" id="UP000242515">
    <property type="component" value="Unassembled WGS sequence"/>
</dbReference>
<gene>
    <name evidence="1" type="ORF">SAMN05216522_11191</name>
</gene>
<organism evidence="1 2">
    <name type="scientific">Rosenbergiella nectarea</name>
    <dbReference type="NCBI Taxonomy" id="988801"/>
    <lineage>
        <taxon>Bacteria</taxon>
        <taxon>Pseudomonadati</taxon>
        <taxon>Pseudomonadota</taxon>
        <taxon>Gammaproteobacteria</taxon>
        <taxon>Enterobacterales</taxon>
        <taxon>Erwiniaceae</taxon>
        <taxon>Rosenbergiella</taxon>
    </lineage>
</organism>
<evidence type="ECO:0000313" key="1">
    <source>
        <dbReference type="EMBL" id="SER10397.1"/>
    </source>
</evidence>
<protein>
    <submittedName>
        <fullName evidence="1">Uncharacterized protein</fullName>
    </submittedName>
</protein>
<reference evidence="2" key="1">
    <citation type="submission" date="2016-10" db="EMBL/GenBank/DDBJ databases">
        <authorList>
            <person name="Varghese N."/>
            <person name="Submissions S."/>
        </authorList>
    </citation>
    <scope>NUCLEOTIDE SEQUENCE [LARGE SCALE GENOMIC DNA]</scope>
    <source>
        <strain evidence="2">8N4</strain>
    </source>
</reference>
<dbReference type="AlphaFoldDB" id="A0A1H9LGQ6"/>
<proteinExistence type="predicted"/>
<sequence length="53" mass="6061">MIAVAGYLVLEIIGNNPKPLTETIFPTQSQCEHQIEAMKDIQPKYELVCVEKW</sequence>
<accession>A0A1H9LGQ6</accession>
<name>A0A1H9LGQ6_9GAMM</name>